<accession>A0A3G7U496</accession>
<dbReference type="InterPro" id="IPR046673">
    <property type="entry name" value="ToxA_N"/>
</dbReference>
<dbReference type="RefSeq" id="WP_241194437.1">
    <property type="nucleotide sequence ID" value="NZ_CP027754.1"/>
</dbReference>
<protein>
    <recommendedName>
        <fullName evidence="1">Dermonecrotic toxin N-terminal domain-containing protein</fullName>
    </recommendedName>
</protein>
<dbReference type="Proteomes" id="UP000268696">
    <property type="component" value="Chromosome"/>
</dbReference>
<name>A0A3G7U496_9PSED</name>
<evidence type="ECO:0000313" key="2">
    <source>
        <dbReference type="EMBL" id="AZE53399.1"/>
    </source>
</evidence>
<proteinExistence type="predicted"/>
<evidence type="ECO:0000259" key="1">
    <source>
        <dbReference type="Pfam" id="PF20178"/>
    </source>
</evidence>
<feature type="domain" description="Dermonecrotic toxin N-terminal" evidence="1">
    <location>
        <begin position="72"/>
        <end position="265"/>
    </location>
</feature>
<gene>
    <name evidence="2" type="ORF">C4K03_1228</name>
</gene>
<evidence type="ECO:0000313" key="3">
    <source>
        <dbReference type="Proteomes" id="UP000268696"/>
    </source>
</evidence>
<organism evidence="2 3">
    <name type="scientific">Pseudomonas synxantha</name>
    <dbReference type="NCBI Taxonomy" id="47883"/>
    <lineage>
        <taxon>Bacteria</taxon>
        <taxon>Pseudomonadati</taxon>
        <taxon>Pseudomonadota</taxon>
        <taxon>Gammaproteobacteria</taxon>
        <taxon>Pseudomonadales</taxon>
        <taxon>Pseudomonadaceae</taxon>
        <taxon>Pseudomonas</taxon>
    </lineage>
</organism>
<sequence length="1851" mass="206520">MTLPITLVPQRLQPQANIDDDLLWDATQRWQDCHRGMLALMAGLPTIRDSINRLLQEDLQLDGERVGLEFFATEQRSSRRITLTEACLYMQQHPTLDTTQIPAGKVLHMPHKHSLANYPVALLLDELKTLDLEQAIDDNWLRYWRTQRAPSAPVTCLNRVIEFYKIHFEASAEHLLAEGKVNAEALAPLFSLINPAPATSAGQRIYTEQVLLKTSHATTLPLPGAWVVTLDTEPPTLQLLYVPSLAPAWHTFTRRTDMERWLLDRQQTLFASTAIDPSASIEYKIRNHPLDEGIGLWLKQLTQAQYQDAISAVPNVSLDEAYQARLTIDQLDAQRQGQSLFAAAPSLPEAALIDPQLPQFGQLNNAVNAWARQALVRQQRHALEQLLAGDEPSGPAGSHWQSLQLQLDALKVQQQAAQKSAHALLNRRPLDIAALNTHYSALYQARLQGLRIEAQIQRALNQLSDDELLVIETALATPLPDVVALTLSVTPPGNTTPTRSELKGPLVFLPPQDPQTPTTRDGSHILYWPGSDGALQRFASRQALEEGVFAILPADKVLALQFTALERDPFDYSLSCQQTAFEEQAARVRQTWSAPEQTATLAVELEKLREQTLPSLLIPANTAREAAFLQLVEDHNSDVLTQQLPSWLRTQSAENQEALKALLNAYIPALKSSQALQDRSLSARDVFVSQQIEARLRKDFALGKGFTLALDLPDTVEQKRDIIPGAAPGTPVKVVSVPSVKRSNMDLDELALRNIDDDLSRRLAFMKLEVTADDPSELATLKAGVTSDYLRSMVPDLNLAKQYEDLILATFRGVRGESMHQKQYRRECLIEPLRLMLKAQGMLARMQNHISVGELSLLNIAIDADTHDAWKVDGKHIRLLPAHLTVGGKDTNEETPITLSGITFIEEKSSGSTLLYLPDAPDERCLRGFTNLNQARIALFELCRLDSMVEYVAGRAIKGDVRAHIVRIDQATHKGYDALIQAGVPWPPTTSLATHQLNAHMGRLIEANRNDARSNDDLAQEKYALKSGELLNGIKIALGFVPFIGTAVTLADAGISLFEAVTAFRSGKTGQGIEQLASVFECLVFAALDSVSIAAAPAARGNVARQLTRSRQVKSGARPGFWRSVKSRQGTTPRQRFAGYEHSGPLDAGTLQAVSVGPYRHTLRHTAGDHFILSEGRYFKVKFDPTSHEMRLVAPGKYYAPAIALDQAQQWDTYSALNGGRLTGYGGGSRRTRGGRANVPPAVERQLPAAALEVNMQRLELGKSTVKQLQEFHSQVLNSNVKVEKYLRDHPDPNRVSAQKNTDSKALDIELLKDLEGAKKTHALLENAKQNQLRVPGVDIPEELNRTAHIISDRLNRLLEISTSRSHGLNERILAITDELNNSSLRPDRRLVLINERRQCRLEVLTEFNRIETSMKEMGTWVKRITHRSTRTQAATLLDNWKKKFTALRIASMRSGNLMQALTRLPQTISIDWIYLENAVQQLRTQFDRTVTTHMNLPEANISRVERNRILESCIKVYEELSRNLIAWNNRSPDHFDTTFLPLLQDNLKRLIQKARNAIKKPASEPKPSAAQAAFETEDGQLLIGTEKPAGQLSPRQFIINDADGAVVEVWDNVSDSNTFRLNTTQSRPVAGSRSLPTDVNAVVAEARTRLGAVEAFENKVRSYKTMEPVNLEHILHSEANALETRASHIQSLDAGNPLVEQLRSRATALKQSGEALRIQRSLESKTPTEGYLDYLMEKRRVVIRKQGTRQKLRGKRPDGQDDYLQEYEVYDASRQGKADKPIWYAHFHYETQHSAFDSFPKAHLKLADQRYLGMKWQAAKTGAGATFADTTIWRGDIGPSFAKTHFQPLG</sequence>
<dbReference type="EMBL" id="CP027754">
    <property type="protein sequence ID" value="AZE53399.1"/>
    <property type="molecule type" value="Genomic_DNA"/>
</dbReference>
<dbReference type="Pfam" id="PF20178">
    <property type="entry name" value="ToxA_N"/>
    <property type="match status" value="2"/>
</dbReference>
<reference evidence="2 3" key="1">
    <citation type="submission" date="2018-03" db="EMBL/GenBank/DDBJ databases">
        <title>Diversity of phytobeneficial traits revealed by whole-genome analysis of worldwide-isolated phenazine-producing Pseudomonas spp.</title>
        <authorList>
            <person name="Biessy A."/>
            <person name="Novinscak A."/>
            <person name="Blom J."/>
            <person name="Leger G."/>
            <person name="Thomashow L.S."/>
            <person name="Cazorla F.M."/>
            <person name="Josic D."/>
            <person name="Filion M."/>
        </authorList>
    </citation>
    <scope>NUCLEOTIDE SEQUENCE [LARGE SCALE GENOMIC DNA]</scope>
    <source>
        <strain evidence="2 3">30B</strain>
    </source>
</reference>
<feature type="domain" description="Dermonecrotic toxin N-terminal" evidence="1">
    <location>
        <begin position="685"/>
        <end position="953"/>
    </location>
</feature>